<dbReference type="GO" id="GO:0000723">
    <property type="term" value="P:telomere maintenance"/>
    <property type="evidence" value="ECO:0007669"/>
    <property type="project" value="TreeGrafter"/>
</dbReference>
<dbReference type="InterPro" id="IPR016024">
    <property type="entry name" value="ARM-type_fold"/>
</dbReference>
<feature type="compositionally biased region" description="Basic and acidic residues" evidence="7">
    <location>
        <begin position="1472"/>
        <end position="1497"/>
    </location>
</feature>
<protein>
    <submittedName>
        <fullName evidence="9">Rap1-interacting factor 1 N terminal-domain-containing protein</fullName>
    </submittedName>
</protein>
<evidence type="ECO:0000256" key="2">
    <source>
        <dbReference type="ARBA" id="ARBA00004574"/>
    </source>
</evidence>
<reference evidence="9 10" key="1">
    <citation type="submission" date="2019-04" db="EMBL/GenBank/DDBJ databases">
        <title>Friends and foes A comparative genomics study of 23 Aspergillus species from section Flavi.</title>
        <authorList>
            <consortium name="DOE Joint Genome Institute"/>
            <person name="Kjaerbolling I."/>
            <person name="Vesth T."/>
            <person name="Frisvad J.C."/>
            <person name="Nybo J.L."/>
            <person name="Theobald S."/>
            <person name="Kildgaard S."/>
            <person name="Isbrandt T."/>
            <person name="Kuo A."/>
            <person name="Sato A."/>
            <person name="Lyhne E.K."/>
            <person name="Kogle M.E."/>
            <person name="Wiebenga A."/>
            <person name="Kun R.S."/>
            <person name="Lubbers R.J."/>
            <person name="Makela M.R."/>
            <person name="Barry K."/>
            <person name="Chovatia M."/>
            <person name="Clum A."/>
            <person name="Daum C."/>
            <person name="Haridas S."/>
            <person name="He G."/>
            <person name="LaButti K."/>
            <person name="Lipzen A."/>
            <person name="Mondo S."/>
            <person name="Riley R."/>
            <person name="Salamov A."/>
            <person name="Simmons B.A."/>
            <person name="Magnuson J.K."/>
            <person name="Henrissat B."/>
            <person name="Mortensen U.H."/>
            <person name="Larsen T.O."/>
            <person name="Devries R.P."/>
            <person name="Grigoriev I.V."/>
            <person name="Machida M."/>
            <person name="Baker S.E."/>
            <person name="Andersen M.R."/>
        </authorList>
    </citation>
    <scope>NUCLEOTIDE SEQUENCE [LARGE SCALE GENOMIC DNA]</scope>
    <source>
        <strain evidence="9 10">CBS 151.66</strain>
    </source>
</reference>
<organism evidence="9 10">
    <name type="scientific">Aspergillus leporis</name>
    <dbReference type="NCBI Taxonomy" id="41062"/>
    <lineage>
        <taxon>Eukaryota</taxon>
        <taxon>Fungi</taxon>
        <taxon>Dikarya</taxon>
        <taxon>Ascomycota</taxon>
        <taxon>Pezizomycotina</taxon>
        <taxon>Eurotiomycetes</taxon>
        <taxon>Eurotiomycetidae</taxon>
        <taxon>Eurotiales</taxon>
        <taxon>Aspergillaceae</taxon>
        <taxon>Aspergillus</taxon>
        <taxon>Aspergillus subgen. Circumdati</taxon>
    </lineage>
</organism>
<evidence type="ECO:0000256" key="3">
    <source>
        <dbReference type="ARBA" id="ARBA00022454"/>
    </source>
</evidence>
<dbReference type="GO" id="GO:0005634">
    <property type="term" value="C:nucleus"/>
    <property type="evidence" value="ECO:0007669"/>
    <property type="project" value="UniProtKB-SubCell"/>
</dbReference>
<feature type="compositionally biased region" description="Polar residues" evidence="7">
    <location>
        <begin position="1373"/>
        <end position="1389"/>
    </location>
</feature>
<feature type="region of interest" description="Disordered" evidence="7">
    <location>
        <begin position="1065"/>
        <end position="1090"/>
    </location>
</feature>
<feature type="compositionally biased region" description="Polar residues" evidence="7">
    <location>
        <begin position="1246"/>
        <end position="1255"/>
    </location>
</feature>
<feature type="compositionally biased region" description="Basic residues" evidence="7">
    <location>
        <begin position="1582"/>
        <end position="1597"/>
    </location>
</feature>
<keyword evidence="10" id="KW-1185">Reference proteome</keyword>
<keyword evidence="3" id="KW-0158">Chromosome</keyword>
<dbReference type="SUPFAM" id="SSF48371">
    <property type="entry name" value="ARM repeat"/>
    <property type="match status" value="1"/>
</dbReference>
<feature type="compositionally biased region" description="Basic and acidic residues" evidence="7">
    <location>
        <begin position="1395"/>
        <end position="1404"/>
    </location>
</feature>
<keyword evidence="6" id="KW-0131">Cell cycle</keyword>
<feature type="compositionally biased region" description="Polar residues" evidence="7">
    <location>
        <begin position="1547"/>
        <end position="1559"/>
    </location>
</feature>
<comment type="subcellular location">
    <subcellularLocation>
        <location evidence="2">Chromosome</location>
        <location evidence="2">Telomere</location>
    </subcellularLocation>
    <subcellularLocation>
        <location evidence="1">Nucleus</location>
    </subcellularLocation>
</comment>
<feature type="region of interest" description="Disordered" evidence="7">
    <location>
        <begin position="1"/>
        <end position="109"/>
    </location>
</feature>
<feature type="compositionally biased region" description="Polar residues" evidence="7">
    <location>
        <begin position="35"/>
        <end position="55"/>
    </location>
</feature>
<evidence type="ECO:0000313" key="9">
    <source>
        <dbReference type="EMBL" id="KAB8078359.1"/>
    </source>
</evidence>
<accession>A0A5N5XCC4</accession>
<feature type="domain" description="Telomere-associated protein Rif1 N-terminal" evidence="8">
    <location>
        <begin position="130"/>
        <end position="503"/>
    </location>
</feature>
<evidence type="ECO:0000256" key="1">
    <source>
        <dbReference type="ARBA" id="ARBA00004123"/>
    </source>
</evidence>
<dbReference type="PANTHER" id="PTHR22928:SF3">
    <property type="entry name" value="TELOMERE-ASSOCIATED PROTEIN RIF1"/>
    <property type="match status" value="1"/>
</dbReference>
<dbReference type="GO" id="GO:0140445">
    <property type="term" value="C:chromosome, telomeric repeat region"/>
    <property type="evidence" value="ECO:0007669"/>
    <property type="project" value="TreeGrafter"/>
</dbReference>
<feature type="compositionally biased region" description="Polar residues" evidence="7">
    <location>
        <begin position="1688"/>
        <end position="1703"/>
    </location>
</feature>
<keyword evidence="4" id="KW-0779">Telomere</keyword>
<dbReference type="PANTHER" id="PTHR22928">
    <property type="entry name" value="TELOMERE-ASSOCIATED PROTEIN RIF1"/>
    <property type="match status" value="1"/>
</dbReference>
<evidence type="ECO:0000256" key="5">
    <source>
        <dbReference type="ARBA" id="ARBA00023242"/>
    </source>
</evidence>
<name>A0A5N5XCC4_9EURO</name>
<feature type="region of interest" description="Disordered" evidence="7">
    <location>
        <begin position="1123"/>
        <end position="1161"/>
    </location>
</feature>
<dbReference type="OrthoDB" id="5399929at2759"/>
<dbReference type="InterPro" id="IPR022031">
    <property type="entry name" value="Rif1_N"/>
</dbReference>
<dbReference type="Proteomes" id="UP000326565">
    <property type="component" value="Unassembled WGS sequence"/>
</dbReference>
<feature type="region of interest" description="Disordered" evidence="7">
    <location>
        <begin position="1205"/>
        <end position="1703"/>
    </location>
</feature>
<proteinExistence type="predicted"/>
<feature type="compositionally biased region" description="Polar residues" evidence="7">
    <location>
        <begin position="96"/>
        <end position="109"/>
    </location>
</feature>
<keyword evidence="5" id="KW-0539">Nucleus</keyword>
<feature type="compositionally biased region" description="Basic and acidic residues" evidence="7">
    <location>
        <begin position="1129"/>
        <end position="1140"/>
    </location>
</feature>
<evidence type="ECO:0000313" key="10">
    <source>
        <dbReference type="Proteomes" id="UP000326565"/>
    </source>
</evidence>
<dbReference type="EMBL" id="ML732159">
    <property type="protein sequence ID" value="KAB8078359.1"/>
    <property type="molecule type" value="Genomic_DNA"/>
</dbReference>
<sequence length="1749" mass="193720">MVEVLGPLSARPPTPPRTSSRLLPEKDRAADSPVPVQTPSNSPFPKNAPNGATSSRKSKRVNFSPWPNTFTNSTANSKLDLKALPPSNECKPTKSILKTTSSPAPVNSPHLTTHTPESFAMLLESITRQLAGESTSSRQDAYMQFFGALRAYGRLPGGQEIADKLCLVTQYIQRDLTCDLGTGGPVMTNLVIQALKLSTALVWQTELCDQLPDDFKIFLVDHSINSLQDGKLPKSVATHYMSILSTQDFHAKIMTNSRLTRLLTVLHHITNRVNGSAIVSQRLGIYQRILGQNKSVFVSQTALWMEHLISGLLHHIKDVRIKAIHLSIQISTTFGPNPILSKNIRDVFDRSLGKERKLVQEVSERMTRMMTTAESGVHVPQIWISVILLLRNKRLTVDHWEHLKEFTTPLQKCFNCSDGSTRVQSIVAWNRFVRVIGPSEATNPAVLKLLIRAILSQLERRSQNKLGSQPNQLALSSYYNLLYYAFRPSASYQHLDVVWEEYIVAPSSTICPSVPGLSDKVAQVLSSMLWSYQAKVWYENKANESNRLLPEELPLLDCRWVRSRITAVLKVFENIFRSSTWCDNIELSSIADAWVSLSRALSYASSKEITPSSESMQAVAQVLGLLQRLWKVGPSSINAEEDSSMDKFYDRFGYLSTTMISSLGNIPFTEKLLLKTADERFQAANTPTHRPSRVNMSIDSPILHLLRVVNDVAGVLEPTASYLRLINETLGAACKGRMSRGSRLELLRQCADLYPNETGLTLSIHNFGQVVWKSTAKLAADSLCSYPIESARERDGSVSRDYENAVKILSTGLKFSGTIQEWNQLLDSFVRVVRNEKGDQEIATMVVEPLSECMMTLRAQDTYLPVASLFGHSLSITYCQSSVCDVDGSATGHSTQHAGVNPIFPIRLVELVNRILQESYGGFDPTVTNGIADFLESFTSFLGSGVPTFRSAILETIQQSLTLWLKDDVRKLNVESGVESRILTAGRALSSAVLNILQACSPHDASCLQRFEPILCAGLDSSHISIAKRFLDFWNSSFGLQRSIAYPESISRALQQLDSQIKLQNSRQEQRQAGLTTSLESQKSNGNRVDMSETSRIAFILDKPVEPSYSVGFNSSPVTRVFESSVAERPSELRPRRSTETDETGQTGVEDAPIPFLPPCEETKKRSDVFSMIENLRSSSPPTNTPRELGFMTPPHLRGLHAAARESGTPQTPTLPPITADNEDGFLGSSPTPAIRGRAHSAGSEIPSSLATPAMNSHVDSDIPSSPPELKSQSATPRSKHASLATTAAENRVSRKKKSKKSKRSSALKDKKRPDGQTTKFDEAHEDSSRAGTTLSSRLRSSTGKTPKANADNTAEPKHDKLSTGEQELTAYVPNTNTGSPTKDVSSKSTPRKVNAIEETHESTNDPYTASDWGADSFSDDMETQVASQLEQDLEFAVDSDKPNSDQATEPQSEPPMTRKRKREEENASTPSRDERRRSTRRSTKEVEDVDLEETRSTRSKKSIILSTALHVESSPAEPIPKKQKRQFKDDASDAPARLPDLKQDDTVTPMSVESLTASQKRRSSRLSGHAPPVITEEHPTPKKSPRSSRARKRNAKRKENASKEPQSPRPEVQTEGETASHKDQEETQEDSIEQNSVRESVEPEPVAKKTDNVPTNEQEPPTTLPDVETEDADVEPTPQMRKRVLSRTVQTETHPETASSSTGIISSFQTLLKDIKSAKLDRETIRQIDDLMFEIRVETGEALKRHTG</sequence>
<feature type="compositionally biased region" description="Basic and acidic residues" evidence="7">
    <location>
        <begin position="1640"/>
        <end position="1652"/>
    </location>
</feature>
<evidence type="ECO:0000256" key="6">
    <source>
        <dbReference type="ARBA" id="ARBA00023306"/>
    </source>
</evidence>
<evidence type="ECO:0000256" key="7">
    <source>
        <dbReference type="SAM" id="MobiDB-lite"/>
    </source>
</evidence>
<feature type="compositionally biased region" description="Basic residues" evidence="7">
    <location>
        <begin position="1294"/>
        <end position="1306"/>
    </location>
</feature>
<feature type="compositionally biased region" description="Low complexity" evidence="7">
    <location>
        <begin position="1330"/>
        <end position="1344"/>
    </location>
</feature>
<evidence type="ECO:0000256" key="4">
    <source>
        <dbReference type="ARBA" id="ARBA00022895"/>
    </source>
</evidence>
<feature type="compositionally biased region" description="Polar residues" evidence="7">
    <location>
        <begin position="1653"/>
        <end position="1662"/>
    </location>
</feature>
<gene>
    <name evidence="9" type="ORF">BDV29DRAFT_166573</name>
</gene>
<feature type="compositionally biased region" description="Polar residues" evidence="7">
    <location>
        <begin position="65"/>
        <end position="77"/>
    </location>
</feature>
<evidence type="ECO:0000259" key="8">
    <source>
        <dbReference type="Pfam" id="PF12231"/>
    </source>
</evidence>
<feature type="compositionally biased region" description="Basic and acidic residues" evidence="7">
    <location>
        <begin position="1307"/>
        <end position="1329"/>
    </location>
</feature>
<dbReference type="Pfam" id="PF12231">
    <property type="entry name" value="Rif1_N"/>
    <property type="match status" value="1"/>
</dbReference>